<evidence type="ECO:0000313" key="1">
    <source>
        <dbReference type="EMBL" id="KJA26425.1"/>
    </source>
</evidence>
<name>A0A0D2Q491_HYPSF</name>
<dbReference type="Proteomes" id="UP000054270">
    <property type="component" value="Unassembled WGS sequence"/>
</dbReference>
<dbReference type="AlphaFoldDB" id="A0A0D2Q491"/>
<reference evidence="2" key="1">
    <citation type="submission" date="2014-04" db="EMBL/GenBank/DDBJ databases">
        <title>Evolutionary Origins and Diversification of the Mycorrhizal Mutualists.</title>
        <authorList>
            <consortium name="DOE Joint Genome Institute"/>
            <consortium name="Mycorrhizal Genomics Consortium"/>
            <person name="Kohler A."/>
            <person name="Kuo A."/>
            <person name="Nagy L.G."/>
            <person name="Floudas D."/>
            <person name="Copeland A."/>
            <person name="Barry K.W."/>
            <person name="Cichocki N."/>
            <person name="Veneault-Fourrey C."/>
            <person name="LaButti K."/>
            <person name="Lindquist E.A."/>
            <person name="Lipzen A."/>
            <person name="Lundell T."/>
            <person name="Morin E."/>
            <person name="Murat C."/>
            <person name="Riley R."/>
            <person name="Ohm R."/>
            <person name="Sun H."/>
            <person name="Tunlid A."/>
            <person name="Henrissat B."/>
            <person name="Grigoriev I.V."/>
            <person name="Hibbett D.S."/>
            <person name="Martin F."/>
        </authorList>
    </citation>
    <scope>NUCLEOTIDE SEQUENCE [LARGE SCALE GENOMIC DNA]</scope>
    <source>
        <strain evidence="2">FD-334 SS-4</strain>
    </source>
</reference>
<dbReference type="EMBL" id="KN817528">
    <property type="protein sequence ID" value="KJA26425.1"/>
    <property type="molecule type" value="Genomic_DNA"/>
</dbReference>
<protein>
    <submittedName>
        <fullName evidence="1">Uncharacterized protein</fullName>
    </submittedName>
</protein>
<accession>A0A0D2Q491</accession>
<evidence type="ECO:0000313" key="2">
    <source>
        <dbReference type="Proteomes" id="UP000054270"/>
    </source>
</evidence>
<gene>
    <name evidence="1" type="ORF">HYPSUDRAFT_84743</name>
</gene>
<organism evidence="1 2">
    <name type="scientific">Hypholoma sublateritium (strain FD-334 SS-4)</name>
    <dbReference type="NCBI Taxonomy" id="945553"/>
    <lineage>
        <taxon>Eukaryota</taxon>
        <taxon>Fungi</taxon>
        <taxon>Dikarya</taxon>
        <taxon>Basidiomycota</taxon>
        <taxon>Agaricomycotina</taxon>
        <taxon>Agaricomycetes</taxon>
        <taxon>Agaricomycetidae</taxon>
        <taxon>Agaricales</taxon>
        <taxon>Agaricineae</taxon>
        <taxon>Strophariaceae</taxon>
        <taxon>Hypholoma</taxon>
    </lineage>
</organism>
<proteinExistence type="predicted"/>
<sequence>MEICPPTLPLEIIALIVDILASDGVPDLQSVKSCALTCKSVLPFCRRHIFASISLVFMSDCLELFDALAGSPDIAMCVRHLELGESFVEYDGEARADPVTFAHLSQMIDAFTVLESVEVLQLQEGSTKIYWENIRPEMQNLITRLIRAPTLKSLTLRKLGAIPWACLIGLSDKLRHLHLHSVTIDNNDEHTELVPANPIRLERYSINEKSLVATNALLEATYPSGAPIFHFGDLKHLRIYSKRIITHEDFLYKLLAAADQLSTLELEGDSVRMLLRTSILISARQKVPRQVVLCFSDIFGPGTMVDALLALGGNALGAAEELVIYVNGWGWALGELDNCTRTGERIDGLLTDKGVWPHLKAVKLIMHATAWNRLRSDGDNPEGAETLSQSYIRTHFPALSSSESISFNCAINVPGYASGPAHAIRTTTFTLDSGFTSAFHLSDDEPH</sequence>
<dbReference type="OrthoDB" id="3070253at2759"/>
<keyword evidence="2" id="KW-1185">Reference proteome</keyword>